<sequence length="228" mass="24836">MTARDAALTAPDGATAARDGALAVRDAALAARDCAGPRLPGRPRSAAVDAAIIEATLRLIEEGATIGELSIEGIAREAGVGKATVYRRWSGKDALLIDVVRSLEEPSRPALGVSVRDDLVTILERMRRRGLAKRSSALLRTVLTQMHANRKLWRAYEDHVIAARREVMYEVLRRAMANGEIRDDLDVELIADLFTGPMLSRTILHERKALPEGLAETIVDTVLKGVRT</sequence>
<keyword evidence="1" id="KW-0805">Transcription regulation</keyword>
<dbReference type="InterPro" id="IPR009057">
    <property type="entry name" value="Homeodomain-like_sf"/>
</dbReference>
<keyword evidence="3" id="KW-0804">Transcription</keyword>
<comment type="caution">
    <text evidence="6">The sequence shown here is derived from an EMBL/GenBank/DDBJ whole genome shotgun (WGS) entry which is preliminary data.</text>
</comment>
<feature type="DNA-binding region" description="H-T-H motif" evidence="4">
    <location>
        <begin position="70"/>
        <end position="89"/>
    </location>
</feature>
<dbReference type="Gene3D" id="1.10.10.60">
    <property type="entry name" value="Homeodomain-like"/>
    <property type="match status" value="1"/>
</dbReference>
<organism evidence="6 7">
    <name type="scientific">Streptomyces milbemycinicus</name>
    <dbReference type="NCBI Taxonomy" id="476552"/>
    <lineage>
        <taxon>Bacteria</taxon>
        <taxon>Bacillati</taxon>
        <taxon>Actinomycetota</taxon>
        <taxon>Actinomycetes</taxon>
        <taxon>Kitasatosporales</taxon>
        <taxon>Streptomycetaceae</taxon>
        <taxon>Streptomyces</taxon>
    </lineage>
</organism>
<dbReference type="Gene3D" id="1.10.357.10">
    <property type="entry name" value="Tetracycline Repressor, domain 2"/>
    <property type="match status" value="1"/>
</dbReference>
<dbReference type="Proteomes" id="UP001620295">
    <property type="component" value="Unassembled WGS sequence"/>
</dbReference>
<evidence type="ECO:0000256" key="4">
    <source>
        <dbReference type="PROSITE-ProRule" id="PRU00335"/>
    </source>
</evidence>
<dbReference type="InterPro" id="IPR011075">
    <property type="entry name" value="TetR_C"/>
</dbReference>
<name>A0ABW8LHV4_9ACTN</name>
<dbReference type="Pfam" id="PF16859">
    <property type="entry name" value="TetR_C_11"/>
    <property type="match status" value="1"/>
</dbReference>
<accession>A0ABW8LHV4</accession>
<dbReference type="InterPro" id="IPR001647">
    <property type="entry name" value="HTH_TetR"/>
</dbReference>
<evidence type="ECO:0000256" key="1">
    <source>
        <dbReference type="ARBA" id="ARBA00023015"/>
    </source>
</evidence>
<dbReference type="EMBL" id="JBJDQH010000003">
    <property type="protein sequence ID" value="MFK4265364.1"/>
    <property type="molecule type" value="Genomic_DNA"/>
</dbReference>
<reference evidence="6 7" key="1">
    <citation type="submission" date="2024-11" db="EMBL/GenBank/DDBJ databases">
        <title>The Natural Products Discovery Center: Release of the First 8490 Sequenced Strains for Exploring Actinobacteria Biosynthetic Diversity.</title>
        <authorList>
            <person name="Kalkreuter E."/>
            <person name="Kautsar S.A."/>
            <person name="Yang D."/>
            <person name="Bader C.D."/>
            <person name="Teijaro C.N."/>
            <person name="Fluegel L."/>
            <person name="Davis C.M."/>
            <person name="Simpson J.R."/>
            <person name="Lauterbach L."/>
            <person name="Steele A.D."/>
            <person name="Gui C."/>
            <person name="Meng S."/>
            <person name="Li G."/>
            <person name="Viehrig K."/>
            <person name="Ye F."/>
            <person name="Su P."/>
            <person name="Kiefer A.F."/>
            <person name="Nichols A."/>
            <person name="Cepeda A.J."/>
            <person name="Yan W."/>
            <person name="Fan B."/>
            <person name="Jiang Y."/>
            <person name="Adhikari A."/>
            <person name="Zheng C.-J."/>
            <person name="Schuster L."/>
            <person name="Cowan T.M."/>
            <person name="Smanski M.J."/>
            <person name="Chevrette M.G."/>
            <person name="De Carvalho L.P.S."/>
            <person name="Shen B."/>
        </authorList>
    </citation>
    <scope>NUCLEOTIDE SEQUENCE [LARGE SCALE GENOMIC DNA]</scope>
    <source>
        <strain evidence="6 7">NPDC020863</strain>
    </source>
</reference>
<dbReference type="InterPro" id="IPR050109">
    <property type="entry name" value="HTH-type_TetR-like_transc_reg"/>
</dbReference>
<evidence type="ECO:0000256" key="3">
    <source>
        <dbReference type="ARBA" id="ARBA00023163"/>
    </source>
</evidence>
<dbReference type="Pfam" id="PF00440">
    <property type="entry name" value="TetR_N"/>
    <property type="match status" value="1"/>
</dbReference>
<evidence type="ECO:0000256" key="2">
    <source>
        <dbReference type="ARBA" id="ARBA00023125"/>
    </source>
</evidence>
<dbReference type="PANTHER" id="PTHR30055">
    <property type="entry name" value="HTH-TYPE TRANSCRIPTIONAL REGULATOR RUTR"/>
    <property type="match status" value="1"/>
</dbReference>
<evidence type="ECO:0000313" key="7">
    <source>
        <dbReference type="Proteomes" id="UP001620295"/>
    </source>
</evidence>
<feature type="domain" description="HTH tetR-type" evidence="5">
    <location>
        <begin position="46"/>
        <end position="107"/>
    </location>
</feature>
<dbReference type="RefSeq" id="WP_404746065.1">
    <property type="nucleotide sequence ID" value="NZ_JBJDQH010000003.1"/>
</dbReference>
<proteinExistence type="predicted"/>
<dbReference type="InterPro" id="IPR036271">
    <property type="entry name" value="Tet_transcr_reg_TetR-rel_C_sf"/>
</dbReference>
<keyword evidence="7" id="KW-1185">Reference proteome</keyword>
<gene>
    <name evidence="6" type="ORF">ACI2L5_10510</name>
</gene>
<dbReference type="PROSITE" id="PS50977">
    <property type="entry name" value="HTH_TETR_2"/>
    <property type="match status" value="1"/>
</dbReference>
<evidence type="ECO:0000259" key="5">
    <source>
        <dbReference type="PROSITE" id="PS50977"/>
    </source>
</evidence>
<dbReference type="SUPFAM" id="SSF48498">
    <property type="entry name" value="Tetracyclin repressor-like, C-terminal domain"/>
    <property type="match status" value="1"/>
</dbReference>
<dbReference type="SUPFAM" id="SSF46689">
    <property type="entry name" value="Homeodomain-like"/>
    <property type="match status" value="1"/>
</dbReference>
<evidence type="ECO:0000313" key="6">
    <source>
        <dbReference type="EMBL" id="MFK4265364.1"/>
    </source>
</evidence>
<keyword evidence="2 4" id="KW-0238">DNA-binding</keyword>
<protein>
    <submittedName>
        <fullName evidence="6">TetR/AcrR family transcriptional regulator</fullName>
    </submittedName>
</protein>
<dbReference type="PANTHER" id="PTHR30055:SF148">
    <property type="entry name" value="TETR-FAMILY TRANSCRIPTIONAL REGULATOR"/>
    <property type="match status" value="1"/>
</dbReference>